<dbReference type="InterPro" id="IPR011889">
    <property type="entry name" value="Liste_lipo_26"/>
</dbReference>
<dbReference type="AlphaFoldDB" id="A0AAU9D3N5"/>
<dbReference type="EMBL" id="AP026801">
    <property type="protein sequence ID" value="BDR55457.1"/>
    <property type="molecule type" value="Genomic_DNA"/>
</dbReference>
<dbReference type="NCBIfam" id="TIGR02167">
    <property type="entry name" value="Liste_lipo_26"/>
    <property type="match status" value="6"/>
</dbReference>
<dbReference type="KEGG" id="xak:KIMC2_00190"/>
<dbReference type="Pfam" id="PF03382">
    <property type="entry name" value="DUF285"/>
    <property type="match status" value="2"/>
</dbReference>
<dbReference type="InterPro" id="IPR032675">
    <property type="entry name" value="LRR_dom_sf"/>
</dbReference>
<dbReference type="RefSeq" id="WP_317696763.1">
    <property type="nucleotide sequence ID" value="NZ_AP026801.1"/>
</dbReference>
<evidence type="ECO:0000313" key="3">
    <source>
        <dbReference type="Proteomes" id="UP001321804"/>
    </source>
</evidence>
<organism evidence="2 3">
    <name type="scientific">Xylocopilactobacillus apis</name>
    <dbReference type="NCBI Taxonomy" id="2932183"/>
    <lineage>
        <taxon>Bacteria</taxon>
        <taxon>Bacillati</taxon>
        <taxon>Bacillota</taxon>
        <taxon>Bacilli</taxon>
        <taxon>Lactobacillales</taxon>
        <taxon>Lactobacillaceae</taxon>
        <taxon>Xylocopilactobacillus</taxon>
    </lineage>
</organism>
<dbReference type="Proteomes" id="UP001321804">
    <property type="component" value="Chromosome"/>
</dbReference>
<reference evidence="2 3" key="1">
    <citation type="journal article" date="2023" name="Microbiol. Spectr.">
        <title>Symbiosis of Carpenter Bees with Uncharacterized Lactic Acid Bacteria Showing NAD Auxotrophy.</title>
        <authorList>
            <person name="Kawasaki S."/>
            <person name="Ozawa K."/>
            <person name="Mori T."/>
            <person name="Yamamoto A."/>
            <person name="Ito M."/>
            <person name="Ohkuma M."/>
            <person name="Sakamoto M."/>
            <person name="Matsutani M."/>
        </authorList>
    </citation>
    <scope>NUCLEOTIDE SEQUENCE [LARGE SCALE GENOMIC DNA]</scope>
    <source>
        <strain evidence="2 3">KimC2</strain>
    </source>
</reference>
<feature type="transmembrane region" description="Helical" evidence="1">
    <location>
        <begin position="7"/>
        <end position="25"/>
    </location>
</feature>
<protein>
    <recommendedName>
        <fullName evidence="4">Surface protein</fullName>
    </recommendedName>
</protein>
<dbReference type="Gene3D" id="3.80.10.10">
    <property type="entry name" value="Ribonuclease Inhibitor"/>
    <property type="match status" value="2"/>
</dbReference>
<proteinExistence type="predicted"/>
<dbReference type="InterPro" id="IPR005046">
    <property type="entry name" value="DUF285"/>
</dbReference>
<dbReference type="SUPFAM" id="SSF52058">
    <property type="entry name" value="L domain-like"/>
    <property type="match status" value="1"/>
</dbReference>
<accession>A0AAU9D3N5</accession>
<keyword evidence="1" id="KW-0472">Membrane</keyword>
<evidence type="ECO:0008006" key="4">
    <source>
        <dbReference type="Google" id="ProtNLM"/>
    </source>
</evidence>
<evidence type="ECO:0000256" key="1">
    <source>
        <dbReference type="SAM" id="Phobius"/>
    </source>
</evidence>
<gene>
    <name evidence="2" type="ORF">KIMC2_00190</name>
</gene>
<sequence>MSKISRKIGFVFVVFIGVLILFLSIRPNNKDKAAYFQTNSLTKNKNTNPIRKLTDVKSIKPKSVEADITAPSTPKVSAPKSSTDNLVFSITSNDNPTDYYAGNSSSNNIKQPVVSGIKGYVYTMDEKPTGTPTVTKDPATGKVTNINLNPGADGVTGSLTLNRNTDYNKYLHTVAVDNNNNVSDVKTVRLGDSLWWSLDSVSKTLTIHQHELNWDTDNFDFVGSYGHDFEWPWYSRADEIEKVVIEPGVTGRGSLYRLFYGLQSLTSIEGMNNLNTTQVTSMSQMFHFCSSLENIDITHMDTTNVTDMSAMFNSCLSLKSLDFSQWNTSSVQDLSSMFWYCQSLTSLDLNNFDTSHVTTLRAMFTLCYGLKDLKINNWDVSQVKTTQDMFVSCRSLVNLDLGQWALENNENAYSMFSGCESLISLDLSHFNTSKVKDMTYMFSWDYKLMSVNISSFDTSNVTNMFGMFLNCKSLTTLDLSNFDTSSIIYRDRNEVDFYSGEQRMLEGTSSLWKLTLGPNSKLNSLYLEVGLKDPVIRTQIIDLESLNNFYFSTHSRWVEVGSGDSHNPAGPNILADSIITDSQTRTDKRTYVWDQSGEQGLIAATGIDLGVHEPAFNNQIFESSPQTLTETDTRSGRLGKTWHIEAAESKPMQLDTDSSTTIAGDPLWFKNSNTGSEINFHTVAQTIYSGTPTINFEDNIVIPWTLGFKAIPKDIPQAGHYTGQITFTLVSDIP</sequence>
<keyword evidence="1" id="KW-1133">Transmembrane helix</keyword>
<evidence type="ECO:0000313" key="2">
    <source>
        <dbReference type="EMBL" id="BDR55457.1"/>
    </source>
</evidence>
<name>A0AAU9D3N5_9LACO</name>
<keyword evidence="3" id="KW-1185">Reference proteome</keyword>
<keyword evidence="1" id="KW-0812">Transmembrane</keyword>